<evidence type="ECO:0000313" key="3">
    <source>
        <dbReference type="Proteomes" id="UP001189429"/>
    </source>
</evidence>
<organism evidence="2 3">
    <name type="scientific">Prorocentrum cordatum</name>
    <dbReference type="NCBI Taxonomy" id="2364126"/>
    <lineage>
        <taxon>Eukaryota</taxon>
        <taxon>Sar</taxon>
        <taxon>Alveolata</taxon>
        <taxon>Dinophyceae</taxon>
        <taxon>Prorocentrales</taxon>
        <taxon>Prorocentraceae</taxon>
        <taxon>Prorocentrum</taxon>
    </lineage>
</organism>
<feature type="transmembrane region" description="Helical" evidence="1">
    <location>
        <begin position="149"/>
        <end position="169"/>
    </location>
</feature>
<keyword evidence="3" id="KW-1185">Reference proteome</keyword>
<dbReference type="EMBL" id="CAUYUJ010001610">
    <property type="protein sequence ID" value="CAK0796735.1"/>
    <property type="molecule type" value="Genomic_DNA"/>
</dbReference>
<keyword evidence="1" id="KW-0472">Membrane</keyword>
<feature type="transmembrane region" description="Helical" evidence="1">
    <location>
        <begin position="71"/>
        <end position="102"/>
    </location>
</feature>
<sequence>MAFSVSEGCGKRWSYAPVRGVSFLLAFAAGPGLWRWLLRKREGWHFLGFLTASYRATHQAWEANRLTKNMALAIIVAASPVTYCSGQLFTIAVCIMFFYTVYHVRTHPYRLNFLNSVETTSLMVLTTSMALSGLLVSPTWYITESFGQALPCVVFALLLTNCLLPHGGLGVGQVHVDGRSCNLH</sequence>
<protein>
    <recommendedName>
        <fullName evidence="4">Mannosyltransferase</fullName>
    </recommendedName>
</protein>
<evidence type="ECO:0000313" key="2">
    <source>
        <dbReference type="EMBL" id="CAK0796735.1"/>
    </source>
</evidence>
<evidence type="ECO:0000256" key="1">
    <source>
        <dbReference type="SAM" id="Phobius"/>
    </source>
</evidence>
<feature type="transmembrane region" description="Helical" evidence="1">
    <location>
        <begin position="20"/>
        <end position="38"/>
    </location>
</feature>
<keyword evidence="1" id="KW-1133">Transmembrane helix</keyword>
<name>A0ABN9PU53_9DINO</name>
<feature type="transmembrane region" description="Helical" evidence="1">
    <location>
        <begin position="122"/>
        <end position="142"/>
    </location>
</feature>
<accession>A0ABN9PU53</accession>
<comment type="caution">
    <text evidence="2">The sequence shown here is derived from an EMBL/GenBank/DDBJ whole genome shotgun (WGS) entry which is preliminary data.</text>
</comment>
<gene>
    <name evidence="2" type="ORF">PCOR1329_LOCUS6027</name>
</gene>
<reference evidence="2" key="1">
    <citation type="submission" date="2023-10" db="EMBL/GenBank/DDBJ databases">
        <authorList>
            <person name="Chen Y."/>
            <person name="Shah S."/>
            <person name="Dougan E. K."/>
            <person name="Thang M."/>
            <person name="Chan C."/>
        </authorList>
    </citation>
    <scope>NUCLEOTIDE SEQUENCE [LARGE SCALE GENOMIC DNA]</scope>
</reference>
<evidence type="ECO:0008006" key="4">
    <source>
        <dbReference type="Google" id="ProtNLM"/>
    </source>
</evidence>
<proteinExistence type="predicted"/>
<keyword evidence="1" id="KW-0812">Transmembrane</keyword>
<dbReference type="Proteomes" id="UP001189429">
    <property type="component" value="Unassembled WGS sequence"/>
</dbReference>